<dbReference type="InParanoid" id="A0A251TJT0"/>
<name>A0A251TJT0_HELAN</name>
<evidence type="ECO:0000313" key="2">
    <source>
        <dbReference type="EMBL" id="OTG11029.1"/>
    </source>
</evidence>
<dbReference type="AlphaFoldDB" id="A0A251TJT0"/>
<proteinExistence type="predicted"/>
<reference evidence="1" key="3">
    <citation type="submission" date="2020-06" db="EMBL/GenBank/DDBJ databases">
        <title>Helianthus annuus Genome sequencing and assembly Release 2.</title>
        <authorList>
            <person name="Gouzy J."/>
            <person name="Langlade N."/>
            <person name="Munos S."/>
        </authorList>
    </citation>
    <scope>NUCLEOTIDE SEQUENCE</scope>
    <source>
        <tissue evidence="1">Leaves</tissue>
    </source>
</reference>
<dbReference type="OMA" id="HNIRHRA"/>
<evidence type="ECO:0000313" key="3">
    <source>
        <dbReference type="Proteomes" id="UP000215914"/>
    </source>
</evidence>
<keyword evidence="3" id="KW-1185">Reference proteome</keyword>
<dbReference type="EMBL" id="MNCJ02000325">
    <property type="protein sequence ID" value="KAF5786383.1"/>
    <property type="molecule type" value="Genomic_DNA"/>
</dbReference>
<organism evidence="2 3">
    <name type="scientific">Helianthus annuus</name>
    <name type="common">Common sunflower</name>
    <dbReference type="NCBI Taxonomy" id="4232"/>
    <lineage>
        <taxon>Eukaryota</taxon>
        <taxon>Viridiplantae</taxon>
        <taxon>Streptophyta</taxon>
        <taxon>Embryophyta</taxon>
        <taxon>Tracheophyta</taxon>
        <taxon>Spermatophyta</taxon>
        <taxon>Magnoliopsida</taxon>
        <taxon>eudicotyledons</taxon>
        <taxon>Gunneridae</taxon>
        <taxon>Pentapetalae</taxon>
        <taxon>asterids</taxon>
        <taxon>campanulids</taxon>
        <taxon>Asterales</taxon>
        <taxon>Asteraceae</taxon>
        <taxon>Asteroideae</taxon>
        <taxon>Heliantheae alliance</taxon>
        <taxon>Heliantheae</taxon>
        <taxon>Helianthus</taxon>
    </lineage>
</organism>
<accession>A0A251TJT0</accession>
<dbReference type="PANTHER" id="PTHR34451:SF7">
    <property type="entry name" value="PHD FINGER FAMILY PROTEIN"/>
    <property type="match status" value="1"/>
</dbReference>
<reference evidence="1 3" key="1">
    <citation type="journal article" date="2017" name="Nature">
        <title>The sunflower genome provides insights into oil metabolism, flowering and Asterid evolution.</title>
        <authorList>
            <person name="Badouin H."/>
            <person name="Gouzy J."/>
            <person name="Grassa C.J."/>
            <person name="Murat F."/>
            <person name="Staton S.E."/>
            <person name="Cottret L."/>
            <person name="Lelandais-Briere C."/>
            <person name="Owens G.L."/>
            <person name="Carrere S."/>
            <person name="Mayjonade B."/>
            <person name="Legrand L."/>
            <person name="Gill N."/>
            <person name="Kane N.C."/>
            <person name="Bowers J.E."/>
            <person name="Hubner S."/>
            <person name="Bellec A."/>
            <person name="Berard A."/>
            <person name="Berges H."/>
            <person name="Blanchet N."/>
            <person name="Boniface M.C."/>
            <person name="Brunel D."/>
            <person name="Catrice O."/>
            <person name="Chaidir N."/>
            <person name="Claudel C."/>
            <person name="Donnadieu C."/>
            <person name="Faraut T."/>
            <person name="Fievet G."/>
            <person name="Helmstetter N."/>
            <person name="King M."/>
            <person name="Knapp S.J."/>
            <person name="Lai Z."/>
            <person name="Le Paslier M.C."/>
            <person name="Lippi Y."/>
            <person name="Lorenzon L."/>
            <person name="Mandel J.R."/>
            <person name="Marage G."/>
            <person name="Marchand G."/>
            <person name="Marquand E."/>
            <person name="Bret-Mestries E."/>
            <person name="Morien E."/>
            <person name="Nambeesan S."/>
            <person name="Nguyen T."/>
            <person name="Pegot-Espagnet P."/>
            <person name="Pouilly N."/>
            <person name="Raftis F."/>
            <person name="Sallet E."/>
            <person name="Schiex T."/>
            <person name="Thomas J."/>
            <person name="Vandecasteele C."/>
            <person name="Vares D."/>
            <person name="Vear F."/>
            <person name="Vautrin S."/>
            <person name="Crespi M."/>
            <person name="Mangin B."/>
            <person name="Burke J.M."/>
            <person name="Salse J."/>
            <person name="Munos S."/>
            <person name="Vincourt P."/>
            <person name="Rieseberg L.H."/>
            <person name="Langlade N.B."/>
        </authorList>
    </citation>
    <scope>NUCLEOTIDE SEQUENCE [LARGE SCALE GENOMIC DNA]</scope>
    <source>
        <strain evidence="3">cv. SF193</strain>
        <tissue evidence="1">Leaves</tissue>
    </source>
</reference>
<dbReference type="OrthoDB" id="692041at2759"/>
<gene>
    <name evidence="2" type="ORF">HannXRQ_Chr10g0294291</name>
    <name evidence="1" type="ORF">HanXRQr2_Chr10g0440311</name>
</gene>
<evidence type="ECO:0000313" key="1">
    <source>
        <dbReference type="EMBL" id="KAF5786383.1"/>
    </source>
</evidence>
<dbReference type="PANTHER" id="PTHR34451">
    <property type="entry name" value="PHD FINGER FAMILY PROTEIN"/>
    <property type="match status" value="1"/>
</dbReference>
<dbReference type="EMBL" id="CM007899">
    <property type="protein sequence ID" value="OTG11029.1"/>
    <property type="molecule type" value="Genomic_DNA"/>
</dbReference>
<sequence length="234" mass="25827">MNDDSTTTCSQCNLTHPKILHHIRLNATFRHLCTTCVLRLHPNHFCPSCLTVYHRSPPENAIVCFKCHSFSHRACVSPSFTVRIPCVTCLNPNGVVFSPRSSNWFYNCNNGSRRIDLAAARLLVAAAEISTLSMSRAEAAAVKEAEWRAKEASEWGKKAKEAVNHVVKVMEIEKKKRDDECECECSVVVDDVGSNSSFVGIGSSVGSVEAFEALKLAGDQGEDLVVQYEHQSNL</sequence>
<dbReference type="FunCoup" id="A0A251TJT0">
    <property type="interactions" value="1604"/>
</dbReference>
<dbReference type="Gramene" id="mRNA:HanXRQr2_Chr10g0440311">
    <property type="protein sequence ID" value="CDS:HanXRQr2_Chr10g0440311.1"/>
    <property type="gene ID" value="HanXRQr2_Chr10g0440311"/>
</dbReference>
<reference evidence="2" key="2">
    <citation type="submission" date="2017-02" db="EMBL/GenBank/DDBJ databases">
        <title>Sunflower complete genome.</title>
        <authorList>
            <person name="Langlade N."/>
            <person name="Munos S."/>
        </authorList>
    </citation>
    <scope>NUCLEOTIDE SEQUENCE [LARGE SCALE GENOMIC DNA]</scope>
    <source>
        <tissue evidence="2">Leaves</tissue>
    </source>
</reference>
<dbReference type="Proteomes" id="UP000215914">
    <property type="component" value="Chromosome 10"/>
</dbReference>
<protein>
    <submittedName>
        <fullName evidence="1">Transcription factor C2H2 family</fullName>
    </submittedName>
</protein>